<gene>
    <name evidence="1" type="ORF">FISHEDRAFT_75618</name>
</gene>
<keyword evidence="2" id="KW-1185">Reference proteome</keyword>
<proteinExistence type="predicted"/>
<organism evidence="1 2">
    <name type="scientific">Fistulina hepatica ATCC 64428</name>
    <dbReference type="NCBI Taxonomy" id="1128425"/>
    <lineage>
        <taxon>Eukaryota</taxon>
        <taxon>Fungi</taxon>
        <taxon>Dikarya</taxon>
        <taxon>Basidiomycota</taxon>
        <taxon>Agaricomycotina</taxon>
        <taxon>Agaricomycetes</taxon>
        <taxon>Agaricomycetidae</taxon>
        <taxon>Agaricales</taxon>
        <taxon>Fistulinaceae</taxon>
        <taxon>Fistulina</taxon>
    </lineage>
</organism>
<sequence length="275" mass="29502">MSQLEDLTRCLIAVGGTMLPGTDERELLYVDNGSLVSKLWTGKTFGTQQLIATSVRPNSSAVYIVKGTEKFIVYISNTSALRALVYDEDAEEWADDGALGEHKVHSEGKVAGVLTEDGKRHIFYQDASGTIIHLREDWTSTPLPIVSVQPGSPLAAAATPTGVHLFYVSTSDGFIHYAVDGHAAGSRKWTDSIFASVAFSDGEKPKRVIASPSDGGKFVISAIATDNKLFQLTESGEKRNAAGRRAPASPAAVADIRFISETATEYAHTISRPSK</sequence>
<evidence type="ECO:0008006" key="3">
    <source>
        <dbReference type="Google" id="ProtNLM"/>
    </source>
</evidence>
<accession>A0A0D7A960</accession>
<dbReference type="EMBL" id="KN882031">
    <property type="protein sequence ID" value="KIY46461.1"/>
    <property type="molecule type" value="Genomic_DNA"/>
</dbReference>
<protein>
    <recommendedName>
        <fullName evidence="3">Fucose-specific lectin</fullName>
    </recommendedName>
</protein>
<evidence type="ECO:0000313" key="2">
    <source>
        <dbReference type="Proteomes" id="UP000054144"/>
    </source>
</evidence>
<evidence type="ECO:0000313" key="1">
    <source>
        <dbReference type="EMBL" id="KIY46461.1"/>
    </source>
</evidence>
<dbReference type="AlphaFoldDB" id="A0A0D7A960"/>
<dbReference type="Proteomes" id="UP000054144">
    <property type="component" value="Unassembled WGS sequence"/>
</dbReference>
<dbReference type="Gene3D" id="2.120.10.70">
    <property type="entry name" value="Fucose-specific lectin"/>
    <property type="match status" value="1"/>
</dbReference>
<reference evidence="1 2" key="1">
    <citation type="journal article" date="2015" name="Fungal Genet. Biol.">
        <title>Evolution of novel wood decay mechanisms in Agaricales revealed by the genome sequences of Fistulina hepatica and Cylindrobasidium torrendii.</title>
        <authorList>
            <person name="Floudas D."/>
            <person name="Held B.W."/>
            <person name="Riley R."/>
            <person name="Nagy L.G."/>
            <person name="Koehler G."/>
            <person name="Ransdell A.S."/>
            <person name="Younus H."/>
            <person name="Chow J."/>
            <person name="Chiniquy J."/>
            <person name="Lipzen A."/>
            <person name="Tritt A."/>
            <person name="Sun H."/>
            <person name="Haridas S."/>
            <person name="LaButti K."/>
            <person name="Ohm R.A."/>
            <person name="Kues U."/>
            <person name="Blanchette R.A."/>
            <person name="Grigoriev I.V."/>
            <person name="Minto R.E."/>
            <person name="Hibbett D.S."/>
        </authorList>
    </citation>
    <scope>NUCLEOTIDE SEQUENCE [LARGE SCALE GENOMIC DNA]</scope>
    <source>
        <strain evidence="1 2">ATCC 64428</strain>
    </source>
</reference>
<dbReference type="OrthoDB" id="5367135at2759"/>
<dbReference type="SUPFAM" id="SSF89372">
    <property type="entry name" value="Fucose-specific lectin"/>
    <property type="match status" value="1"/>
</dbReference>
<name>A0A0D7A960_9AGAR</name>